<protein>
    <submittedName>
        <fullName evidence="2">Polysaccharide biosynthesis protein GumN</fullName>
    </submittedName>
</protein>
<dbReference type="Proteomes" id="UP000215595">
    <property type="component" value="Unassembled WGS sequence"/>
</dbReference>
<keyword evidence="1" id="KW-0732">Signal</keyword>
<organism evidence="2 3">
    <name type="scientific">Brevundimonas subvibrioides</name>
    <dbReference type="NCBI Taxonomy" id="74313"/>
    <lineage>
        <taxon>Bacteria</taxon>
        <taxon>Pseudomonadati</taxon>
        <taxon>Pseudomonadota</taxon>
        <taxon>Alphaproteobacteria</taxon>
        <taxon>Caulobacterales</taxon>
        <taxon>Caulobacteraceae</taxon>
        <taxon>Brevundimonas</taxon>
    </lineage>
</organism>
<feature type="signal peptide" evidence="1">
    <location>
        <begin position="1"/>
        <end position="22"/>
    </location>
</feature>
<evidence type="ECO:0000313" key="2">
    <source>
        <dbReference type="EMBL" id="OYX34742.1"/>
    </source>
</evidence>
<name>A0A258FSL0_9CAUL</name>
<comment type="caution">
    <text evidence="2">The sequence shown here is derived from an EMBL/GenBank/DDBJ whole genome shotgun (WGS) entry which is preliminary data.</text>
</comment>
<feature type="chain" id="PRO_5012016734" evidence="1">
    <location>
        <begin position="23"/>
        <end position="313"/>
    </location>
</feature>
<gene>
    <name evidence="2" type="ORF">B7Z01_04145</name>
</gene>
<evidence type="ECO:0000313" key="3">
    <source>
        <dbReference type="Proteomes" id="UP000215595"/>
    </source>
</evidence>
<dbReference type="InterPro" id="IPR002816">
    <property type="entry name" value="TraB/PrgY/GumN_fam"/>
</dbReference>
<accession>A0A258FSL0</accession>
<dbReference type="CDD" id="cd14788">
    <property type="entry name" value="GumN"/>
    <property type="match status" value="1"/>
</dbReference>
<evidence type="ECO:0000256" key="1">
    <source>
        <dbReference type="SAM" id="SignalP"/>
    </source>
</evidence>
<dbReference type="AlphaFoldDB" id="A0A258FSL0"/>
<reference evidence="2 3" key="1">
    <citation type="submission" date="2017-03" db="EMBL/GenBank/DDBJ databases">
        <title>Lifting the veil on microbial sulfur biogeochemistry in mining wastewaters.</title>
        <authorList>
            <person name="Kantor R.S."/>
            <person name="Colenbrander Nelson T."/>
            <person name="Marshall S."/>
            <person name="Bennett D."/>
            <person name="Apte S."/>
            <person name="Camacho D."/>
            <person name="Thomas B.C."/>
            <person name="Warren L.A."/>
            <person name="Banfield J.F."/>
        </authorList>
    </citation>
    <scope>NUCLEOTIDE SEQUENCE [LARGE SCALE GENOMIC DNA]</scope>
    <source>
        <strain evidence="2">32-69-9</strain>
    </source>
</reference>
<sequence>MRLRSLAALFALAAMSSGPVLAQQSEVDRVEDVIVIARQAQVPIWEVSRGDRSLILVGNIRGLPRDFEWSPTGLEAATERADRILYPPESRVSPADIIRLVWRGRSVATLPEGTTSADYLEPAVQARLEAVMADERNEGWRTRGFFLLGFELMNDKAGFRRGGRDAEDAVRAAARRARVPGEAVGFVRGDEIVDNLLTQPPGTYAPCVTAGVGAAEAGPEGFVFRAEDWRARRVPAVIDNPLDTALGQCWPWGDPEIGPQLRGQWLTALSAAIDQPGVTLAVAPLRLLAEPGGVLDGLEAEGFEIVGPEWRTD</sequence>
<dbReference type="EMBL" id="NCEB01000007">
    <property type="protein sequence ID" value="OYX34742.1"/>
    <property type="molecule type" value="Genomic_DNA"/>
</dbReference>
<dbReference type="Pfam" id="PF01963">
    <property type="entry name" value="TraB_PrgY_gumN"/>
    <property type="match status" value="1"/>
</dbReference>
<proteinExistence type="predicted"/>